<sequence length="71" mass="8328">MLNQNFSSKSSQVGTKAGEERATFIMKTELLEKIRNVAYWDRLKIKDVIEVALVEYFARYEKKNGEIKTRL</sequence>
<evidence type="ECO:0000313" key="2">
    <source>
        <dbReference type="Proteomes" id="UP000184368"/>
    </source>
</evidence>
<dbReference type="RefSeq" id="WP_143157361.1">
    <property type="nucleotide sequence ID" value="NZ_FQUO01000012.1"/>
</dbReference>
<dbReference type="EMBL" id="FQUO01000012">
    <property type="protein sequence ID" value="SHF79414.1"/>
    <property type="molecule type" value="Genomic_DNA"/>
</dbReference>
<accession>A0A1M5EJU4</accession>
<organism evidence="1 2">
    <name type="scientific">Cnuella takakiae</name>
    <dbReference type="NCBI Taxonomy" id="1302690"/>
    <lineage>
        <taxon>Bacteria</taxon>
        <taxon>Pseudomonadati</taxon>
        <taxon>Bacteroidota</taxon>
        <taxon>Chitinophagia</taxon>
        <taxon>Chitinophagales</taxon>
        <taxon>Chitinophagaceae</taxon>
        <taxon>Cnuella</taxon>
    </lineage>
</organism>
<keyword evidence="2" id="KW-1185">Reference proteome</keyword>
<gene>
    <name evidence="1" type="ORF">SAMN05444008_11273</name>
</gene>
<proteinExistence type="predicted"/>
<dbReference type="Proteomes" id="UP000184368">
    <property type="component" value="Unassembled WGS sequence"/>
</dbReference>
<dbReference type="STRING" id="1302690.BUE76_04265"/>
<reference evidence="1 2" key="1">
    <citation type="submission" date="2016-11" db="EMBL/GenBank/DDBJ databases">
        <authorList>
            <person name="Jaros S."/>
            <person name="Januszkiewicz K."/>
            <person name="Wedrychowicz H."/>
        </authorList>
    </citation>
    <scope>NUCLEOTIDE SEQUENCE [LARGE SCALE GENOMIC DNA]</scope>
    <source>
        <strain evidence="1 2">DSM 26897</strain>
    </source>
</reference>
<dbReference type="OrthoDB" id="598301at2"/>
<name>A0A1M5EJU4_9BACT</name>
<evidence type="ECO:0000313" key="1">
    <source>
        <dbReference type="EMBL" id="SHF79414.1"/>
    </source>
</evidence>
<protein>
    <submittedName>
        <fullName evidence="1">Uncharacterized protein</fullName>
    </submittedName>
</protein>
<dbReference type="AlphaFoldDB" id="A0A1M5EJU4"/>